<dbReference type="EMBL" id="RXIC02000460">
    <property type="protein sequence ID" value="KAB1199497.1"/>
    <property type="molecule type" value="Genomic_DNA"/>
</dbReference>
<reference evidence="2 4" key="2">
    <citation type="journal article" date="2019" name="Plant Biotechnol. J.">
        <title>The red bayberry genome and genetic basis of sex determination.</title>
        <authorList>
            <person name="Jia H.M."/>
            <person name="Jia H.J."/>
            <person name="Cai Q.L."/>
            <person name="Wang Y."/>
            <person name="Zhao H.B."/>
            <person name="Yang W.F."/>
            <person name="Wang G.Y."/>
            <person name="Li Y.H."/>
            <person name="Zhan D.L."/>
            <person name="Shen Y.T."/>
            <person name="Niu Q.F."/>
            <person name="Chang L."/>
            <person name="Qiu J."/>
            <person name="Zhao L."/>
            <person name="Xie H.B."/>
            <person name="Fu W.Y."/>
            <person name="Jin J."/>
            <person name="Li X.W."/>
            <person name="Jiao Y."/>
            <person name="Zhou C.C."/>
            <person name="Tu T."/>
            <person name="Chai C.Y."/>
            <person name="Gao J.L."/>
            <person name="Fan L.J."/>
            <person name="van de Weg E."/>
            <person name="Wang J.Y."/>
            <person name="Gao Z.S."/>
        </authorList>
    </citation>
    <scope>NUCLEOTIDE SEQUENCE [LARGE SCALE GENOMIC DNA]</scope>
    <source>
        <tissue evidence="2">Leaves</tissue>
    </source>
</reference>
<evidence type="ECO:0000256" key="1">
    <source>
        <dbReference type="SAM" id="MobiDB-lite"/>
    </source>
</evidence>
<dbReference type="PANTHER" id="PTHR33647">
    <property type="entry name" value="OS01G0793900 PROTEIN"/>
    <property type="match status" value="1"/>
</dbReference>
<accession>A0A6A1UI41</accession>
<dbReference type="PANTHER" id="PTHR33647:SF10">
    <property type="entry name" value="DUF4228 DOMAIN-CONTAINING PROTEIN"/>
    <property type="match status" value="1"/>
</dbReference>
<evidence type="ECO:0000313" key="3">
    <source>
        <dbReference type="EMBL" id="KAB1199498.1"/>
    </source>
</evidence>
<gene>
    <name evidence="2" type="ORF">CJ030_MR0G022790</name>
    <name evidence="3" type="ORF">CJ030_MR0G022791</name>
</gene>
<dbReference type="OrthoDB" id="610799at2759"/>
<protein>
    <submittedName>
        <fullName evidence="2">Uncharacterized protein</fullName>
    </submittedName>
</protein>
<dbReference type="Proteomes" id="UP000516437">
    <property type="component" value="Unassembled WGS sequence"/>
</dbReference>
<feature type="region of interest" description="Disordered" evidence="1">
    <location>
        <begin position="99"/>
        <end position="122"/>
    </location>
</feature>
<feature type="compositionally biased region" description="Basic and acidic residues" evidence="1">
    <location>
        <begin position="99"/>
        <end position="109"/>
    </location>
</feature>
<sequence length="122" mass="13405">MGNCCVRGSRAMVWAGDDWGSLTSKRKEAEATCNTEKQRLLGENGAVALSSFSTGTSTAASREVKIKITKKELEELVGRMDGQGMFAKEILARLMEAGDDRDGKMEHQRSWRPALQSIPEVN</sequence>
<dbReference type="AlphaFoldDB" id="A0A6A1UI41"/>
<reference evidence="2" key="1">
    <citation type="submission" date="2018-07" db="EMBL/GenBank/DDBJ databases">
        <authorList>
            <person name="Gao Z.-S."/>
            <person name="Jia H.-M."/>
            <person name="Jia H.-J."/>
            <person name="Cai Q.-L."/>
            <person name="Wang Y."/>
            <person name="Zhao H.-B."/>
        </authorList>
    </citation>
    <scope>NUCLEOTIDE SEQUENCE</scope>
    <source>
        <tissue evidence="2">Leaves</tissue>
    </source>
</reference>
<reference evidence="2" key="3">
    <citation type="submission" date="2019-09" db="EMBL/GenBank/DDBJ databases">
        <authorList>
            <person name="Gao Z."/>
        </authorList>
    </citation>
    <scope>NUCLEOTIDE SEQUENCE</scope>
    <source>
        <tissue evidence="2">Leaves</tissue>
    </source>
</reference>
<comment type="caution">
    <text evidence="2">The sequence shown here is derived from an EMBL/GenBank/DDBJ whole genome shotgun (WGS) entry which is preliminary data.</text>
</comment>
<name>A0A6A1UI41_9ROSI</name>
<organism evidence="2 4">
    <name type="scientific">Morella rubra</name>
    <name type="common">Chinese bayberry</name>
    <dbReference type="NCBI Taxonomy" id="262757"/>
    <lineage>
        <taxon>Eukaryota</taxon>
        <taxon>Viridiplantae</taxon>
        <taxon>Streptophyta</taxon>
        <taxon>Embryophyta</taxon>
        <taxon>Tracheophyta</taxon>
        <taxon>Spermatophyta</taxon>
        <taxon>Magnoliopsida</taxon>
        <taxon>eudicotyledons</taxon>
        <taxon>Gunneridae</taxon>
        <taxon>Pentapetalae</taxon>
        <taxon>rosids</taxon>
        <taxon>fabids</taxon>
        <taxon>Fagales</taxon>
        <taxon>Myricaceae</taxon>
        <taxon>Morella</taxon>
    </lineage>
</organism>
<evidence type="ECO:0000313" key="2">
    <source>
        <dbReference type="EMBL" id="KAB1199497.1"/>
    </source>
</evidence>
<evidence type="ECO:0000313" key="4">
    <source>
        <dbReference type="Proteomes" id="UP000516437"/>
    </source>
</evidence>
<dbReference type="EMBL" id="RXIC02000460">
    <property type="protein sequence ID" value="KAB1199498.1"/>
    <property type="molecule type" value="Genomic_DNA"/>
</dbReference>
<proteinExistence type="predicted"/>
<keyword evidence="4" id="KW-1185">Reference proteome</keyword>